<organism evidence="3 4">
    <name type="scientific">Nonlabens agnitus</name>
    <dbReference type="NCBI Taxonomy" id="870484"/>
    <lineage>
        <taxon>Bacteria</taxon>
        <taxon>Pseudomonadati</taxon>
        <taxon>Bacteroidota</taxon>
        <taxon>Flavobacteriia</taxon>
        <taxon>Flavobacteriales</taxon>
        <taxon>Flavobacteriaceae</taxon>
        <taxon>Nonlabens</taxon>
    </lineage>
</organism>
<keyword evidence="4" id="KW-1185">Reference proteome</keyword>
<reference evidence="3 4" key="1">
    <citation type="submission" date="2016-11" db="EMBL/GenBank/DDBJ databases">
        <title>Trade-off between light-utilization and light-protection in marine flavobacteria.</title>
        <authorList>
            <person name="Kumagai Y."/>
        </authorList>
    </citation>
    <scope>NUCLEOTIDE SEQUENCE [LARGE SCALE GENOMIC DNA]</scope>
    <source>
        <strain evidence="3 4">JCM 17109</strain>
    </source>
</reference>
<dbReference type="Pfam" id="PF12850">
    <property type="entry name" value="Metallophos_2"/>
    <property type="match status" value="1"/>
</dbReference>
<evidence type="ECO:0000313" key="4">
    <source>
        <dbReference type="Proteomes" id="UP000239532"/>
    </source>
</evidence>
<dbReference type="SUPFAM" id="SSF56300">
    <property type="entry name" value="Metallo-dependent phosphatases"/>
    <property type="match status" value="1"/>
</dbReference>
<gene>
    <name evidence="3" type="ORF">BST86_09860</name>
</gene>
<protein>
    <submittedName>
        <fullName evidence="3">Diadenosine tetraphosphatase</fullName>
    </submittedName>
</protein>
<dbReference type="PIRSF" id="PIRSF000883">
    <property type="entry name" value="Pesterase_MJ0912"/>
    <property type="match status" value="1"/>
</dbReference>
<proteinExistence type="inferred from homology"/>
<dbReference type="InterPro" id="IPR011152">
    <property type="entry name" value="Pesterase_MJ0912"/>
</dbReference>
<dbReference type="OrthoDB" id="9813918at2"/>
<sequence length="281" mass="31457">MDKKIIELGQKTGRMLLFGGVYSNLQALESLMELAQSQGITAENCICTGDIIGYCGQPQETLEQFQKWGAHSILGNVEIQLRDDQEDCGCDFTTGSRCDGFSEIWFAFAKANLHTSSKNYFKSLSDHITFNYAGKQIALVHGSYDHVSQFVFKSTDWTQKQTSFDGLKADVIIAGHCGLPFADDYQEKLWLNAGVIGMPANDGSAQTWAMIIDDSNGFEFEHVQLSYDYQTAMQQMQKNELPMEYAATLATGIWDNMEILPPAEKQLQGKKIVLNEITQHF</sequence>
<evidence type="ECO:0000313" key="3">
    <source>
        <dbReference type="EMBL" id="PRP67377.1"/>
    </source>
</evidence>
<dbReference type="CDD" id="cd00838">
    <property type="entry name" value="MPP_superfamily"/>
    <property type="match status" value="1"/>
</dbReference>
<accession>A0A2S9WV65</accession>
<evidence type="ECO:0000259" key="2">
    <source>
        <dbReference type="Pfam" id="PF12850"/>
    </source>
</evidence>
<feature type="domain" description="Calcineurin-like phosphoesterase" evidence="2">
    <location>
        <begin position="24"/>
        <end position="205"/>
    </location>
</feature>
<dbReference type="Gene3D" id="3.60.21.10">
    <property type="match status" value="1"/>
</dbReference>
<dbReference type="Proteomes" id="UP000239532">
    <property type="component" value="Unassembled WGS sequence"/>
</dbReference>
<dbReference type="EMBL" id="MQUC01000003">
    <property type="protein sequence ID" value="PRP67377.1"/>
    <property type="molecule type" value="Genomic_DNA"/>
</dbReference>
<dbReference type="RefSeq" id="WP_105983119.1">
    <property type="nucleotide sequence ID" value="NZ_MQUC01000003.1"/>
</dbReference>
<dbReference type="AlphaFoldDB" id="A0A2S9WV65"/>
<dbReference type="InterPro" id="IPR029052">
    <property type="entry name" value="Metallo-depent_PP-like"/>
</dbReference>
<dbReference type="InterPro" id="IPR024654">
    <property type="entry name" value="Calcineurin-like_PHP_lpxH"/>
</dbReference>
<name>A0A2S9WV65_9FLAO</name>
<comment type="caution">
    <text evidence="3">The sequence shown here is derived from an EMBL/GenBank/DDBJ whole genome shotgun (WGS) entry which is preliminary data.</text>
</comment>
<comment type="similarity">
    <text evidence="1">Belongs to the metallophosphoesterase superfamily. YfcE family.</text>
</comment>
<evidence type="ECO:0000256" key="1">
    <source>
        <dbReference type="ARBA" id="ARBA00008950"/>
    </source>
</evidence>